<evidence type="ECO:0000313" key="3">
    <source>
        <dbReference type="Proteomes" id="UP000299102"/>
    </source>
</evidence>
<sequence length="67" mass="7665">MGYMRKKLMPTLKIYGQELGSTKRAKTTASYVTRRRPNIIRHRKSSPSSRGIDRERPISEGTGDREG</sequence>
<reference evidence="2 3" key="1">
    <citation type="journal article" date="2019" name="Commun. Biol.">
        <title>The bagworm genome reveals a unique fibroin gene that provides high tensile strength.</title>
        <authorList>
            <person name="Kono N."/>
            <person name="Nakamura H."/>
            <person name="Ohtoshi R."/>
            <person name="Tomita M."/>
            <person name="Numata K."/>
            <person name="Arakawa K."/>
        </authorList>
    </citation>
    <scope>NUCLEOTIDE SEQUENCE [LARGE SCALE GENOMIC DNA]</scope>
</reference>
<proteinExistence type="predicted"/>
<feature type="compositionally biased region" description="Basic and acidic residues" evidence="1">
    <location>
        <begin position="51"/>
        <end position="67"/>
    </location>
</feature>
<organism evidence="2 3">
    <name type="scientific">Eumeta variegata</name>
    <name type="common">Bagworm moth</name>
    <name type="synonym">Eumeta japonica</name>
    <dbReference type="NCBI Taxonomy" id="151549"/>
    <lineage>
        <taxon>Eukaryota</taxon>
        <taxon>Metazoa</taxon>
        <taxon>Ecdysozoa</taxon>
        <taxon>Arthropoda</taxon>
        <taxon>Hexapoda</taxon>
        <taxon>Insecta</taxon>
        <taxon>Pterygota</taxon>
        <taxon>Neoptera</taxon>
        <taxon>Endopterygota</taxon>
        <taxon>Lepidoptera</taxon>
        <taxon>Glossata</taxon>
        <taxon>Ditrysia</taxon>
        <taxon>Tineoidea</taxon>
        <taxon>Psychidae</taxon>
        <taxon>Oiketicinae</taxon>
        <taxon>Eumeta</taxon>
    </lineage>
</organism>
<feature type="compositionally biased region" description="Basic residues" evidence="1">
    <location>
        <begin position="33"/>
        <end position="45"/>
    </location>
</feature>
<dbReference type="AlphaFoldDB" id="A0A4C1UR66"/>
<evidence type="ECO:0000256" key="1">
    <source>
        <dbReference type="SAM" id="MobiDB-lite"/>
    </source>
</evidence>
<accession>A0A4C1UR66</accession>
<dbReference type="EMBL" id="BGZK01000214">
    <property type="protein sequence ID" value="GBP28945.1"/>
    <property type="molecule type" value="Genomic_DNA"/>
</dbReference>
<dbReference type="Proteomes" id="UP000299102">
    <property type="component" value="Unassembled WGS sequence"/>
</dbReference>
<keyword evidence="3" id="KW-1185">Reference proteome</keyword>
<name>A0A4C1UR66_EUMVA</name>
<evidence type="ECO:0000313" key="2">
    <source>
        <dbReference type="EMBL" id="GBP28945.1"/>
    </source>
</evidence>
<gene>
    <name evidence="2" type="ORF">EVAR_83844_1</name>
</gene>
<comment type="caution">
    <text evidence="2">The sequence shown here is derived from an EMBL/GenBank/DDBJ whole genome shotgun (WGS) entry which is preliminary data.</text>
</comment>
<feature type="region of interest" description="Disordered" evidence="1">
    <location>
        <begin position="19"/>
        <end position="67"/>
    </location>
</feature>
<protein>
    <submittedName>
        <fullName evidence="2">Uncharacterized protein</fullName>
    </submittedName>
</protein>